<feature type="transmembrane region" description="Helical" evidence="1">
    <location>
        <begin position="221"/>
        <end position="239"/>
    </location>
</feature>
<dbReference type="RefSeq" id="WP_194700823.1">
    <property type="nucleotide sequence ID" value="NZ_JADKNH010000003.1"/>
</dbReference>
<keyword evidence="3" id="KW-1185">Reference proteome</keyword>
<sequence length="328" mass="38183">MIKSTAEVKSTEDQLQMTDITNHKSVIAFIQKVLDQVYTEDEGKVIKDELLDHLFSLTEDYMAAGHYKEASIRKALLQMGDPTEIGYSFTDYEGMKRRKFLRIGLKVLASILILATLGAVMFFSGASTEPRVDEPRSLGDLWSLLFNCLYFPMLFYFNFQSQGLSGMNGIPVHQLKISQDPLLVLWAYKKRFPWEYFFISIFFLPIVLVFMVIFAYEGNNIFFIIGFIAIIAFSIWLFIHSEKYRIPKYLILEDGIVIKNRFFSWTAIDRVSWSRDYMASNEKHYKLIIEHIHKLSNNNKATPMTIKKSIDVNANQYHQVISILRERV</sequence>
<keyword evidence="1" id="KW-0812">Transmembrane</keyword>
<gene>
    <name evidence="2" type="ORF">ISU02_05600</name>
</gene>
<evidence type="ECO:0000313" key="2">
    <source>
        <dbReference type="EMBL" id="MBF4692581.1"/>
    </source>
</evidence>
<feature type="transmembrane region" description="Helical" evidence="1">
    <location>
        <begin position="103"/>
        <end position="126"/>
    </location>
</feature>
<proteinExistence type="predicted"/>
<feature type="transmembrane region" description="Helical" evidence="1">
    <location>
        <begin position="196"/>
        <end position="215"/>
    </location>
</feature>
<dbReference type="EMBL" id="JADKNH010000003">
    <property type="protein sequence ID" value="MBF4692581.1"/>
    <property type="molecule type" value="Genomic_DNA"/>
</dbReference>
<dbReference type="Proteomes" id="UP000614200">
    <property type="component" value="Unassembled WGS sequence"/>
</dbReference>
<accession>A0ABR9ZRH8</accession>
<dbReference type="NCBIfam" id="NF038403">
    <property type="entry name" value="perm_prefix_1"/>
    <property type="match status" value="1"/>
</dbReference>
<organism evidence="2 3">
    <name type="scientific">Fusibacter ferrireducens</name>
    <dbReference type="NCBI Taxonomy" id="2785058"/>
    <lineage>
        <taxon>Bacteria</taxon>
        <taxon>Bacillati</taxon>
        <taxon>Bacillota</taxon>
        <taxon>Clostridia</taxon>
        <taxon>Eubacteriales</taxon>
        <taxon>Eubacteriales Family XII. Incertae Sedis</taxon>
        <taxon>Fusibacter</taxon>
    </lineage>
</organism>
<comment type="caution">
    <text evidence="2">The sequence shown here is derived from an EMBL/GenBank/DDBJ whole genome shotgun (WGS) entry which is preliminary data.</text>
</comment>
<dbReference type="InterPro" id="IPR047928">
    <property type="entry name" value="Perm_prefix_1"/>
</dbReference>
<evidence type="ECO:0008006" key="4">
    <source>
        <dbReference type="Google" id="ProtNLM"/>
    </source>
</evidence>
<evidence type="ECO:0000256" key="1">
    <source>
        <dbReference type="SAM" id="Phobius"/>
    </source>
</evidence>
<keyword evidence="1" id="KW-1133">Transmembrane helix</keyword>
<keyword evidence="1" id="KW-0472">Membrane</keyword>
<protein>
    <recommendedName>
        <fullName evidence="4">DUF5673 domain-containing protein</fullName>
    </recommendedName>
</protein>
<feature type="transmembrane region" description="Helical" evidence="1">
    <location>
        <begin position="141"/>
        <end position="159"/>
    </location>
</feature>
<evidence type="ECO:0000313" key="3">
    <source>
        <dbReference type="Proteomes" id="UP000614200"/>
    </source>
</evidence>
<name>A0ABR9ZRH8_9FIRM</name>
<reference evidence="2 3" key="1">
    <citation type="submission" date="2020-11" db="EMBL/GenBank/DDBJ databases">
        <title>Fusibacter basophilias sp. nov.</title>
        <authorList>
            <person name="Qiu D."/>
        </authorList>
    </citation>
    <scope>NUCLEOTIDE SEQUENCE [LARGE SCALE GENOMIC DNA]</scope>
    <source>
        <strain evidence="2 3">Q10-2</strain>
    </source>
</reference>